<protein>
    <submittedName>
        <fullName evidence="8">Probable aminopeptidase NPEPL1 isoform X1</fullName>
    </submittedName>
</protein>
<dbReference type="PRINTS" id="PR00481">
    <property type="entry name" value="LAMNOPPTDASE"/>
</dbReference>
<keyword evidence="4" id="KW-0378">Hydrolase</keyword>
<comment type="similarity">
    <text evidence="1">Belongs to the peptidase M17 family.</text>
</comment>
<organism evidence="6">
    <name type="scientific">Musca domestica</name>
    <name type="common">House fly</name>
    <dbReference type="NCBI Taxonomy" id="7370"/>
    <lineage>
        <taxon>Eukaryota</taxon>
        <taxon>Metazoa</taxon>
        <taxon>Ecdysozoa</taxon>
        <taxon>Arthropoda</taxon>
        <taxon>Hexapoda</taxon>
        <taxon>Insecta</taxon>
        <taxon>Pterygota</taxon>
        <taxon>Neoptera</taxon>
        <taxon>Endopterygota</taxon>
        <taxon>Diptera</taxon>
        <taxon>Brachycera</taxon>
        <taxon>Muscomorpha</taxon>
        <taxon>Muscoidea</taxon>
        <taxon>Muscidae</taxon>
        <taxon>Musca</taxon>
    </lineage>
</organism>
<dbReference type="eggNOG" id="KOG2597">
    <property type="taxonomic scope" value="Eukaryota"/>
</dbReference>
<keyword evidence="7" id="KW-1185">Reference proteome</keyword>
<reference evidence="6" key="1">
    <citation type="submission" date="2020-05" db="UniProtKB">
        <authorList>
            <consortium name="EnsemblMetazoa"/>
        </authorList>
    </citation>
    <scope>IDENTIFICATION</scope>
    <source>
        <strain evidence="6">Aabys</strain>
    </source>
</reference>
<dbReference type="VEuPathDB" id="VectorBase:MDOA012484"/>
<dbReference type="GO" id="GO:0005737">
    <property type="term" value="C:cytoplasm"/>
    <property type="evidence" value="ECO:0007669"/>
    <property type="project" value="InterPro"/>
</dbReference>
<dbReference type="GeneID" id="101901719"/>
<dbReference type="GO" id="GO:0070006">
    <property type="term" value="F:metalloaminopeptidase activity"/>
    <property type="evidence" value="ECO:0007669"/>
    <property type="project" value="InterPro"/>
</dbReference>
<keyword evidence="2 8" id="KW-0031">Aminopeptidase</keyword>
<name>A0A1I8N7W6_MUSDO</name>
<evidence type="ECO:0000256" key="4">
    <source>
        <dbReference type="ARBA" id="ARBA00022801"/>
    </source>
</evidence>
<dbReference type="PROSITE" id="PS00631">
    <property type="entry name" value="CYTOSOL_AP"/>
    <property type="match status" value="1"/>
</dbReference>
<evidence type="ECO:0000259" key="5">
    <source>
        <dbReference type="PROSITE" id="PS00631"/>
    </source>
</evidence>
<dbReference type="FunFam" id="3.40.630.10:FF:000035">
    <property type="entry name" value="Probable aminopeptidase NPEPL1"/>
    <property type="match status" value="1"/>
</dbReference>
<dbReference type="Pfam" id="PF18295">
    <property type="entry name" value="Pdase_M17_N2"/>
    <property type="match status" value="1"/>
</dbReference>
<dbReference type="GO" id="GO:0006508">
    <property type="term" value="P:proteolysis"/>
    <property type="evidence" value="ECO:0007669"/>
    <property type="project" value="UniProtKB-KW"/>
</dbReference>
<dbReference type="AlphaFoldDB" id="A0A1I8N7W6"/>
<keyword evidence="3" id="KW-0645">Protease</keyword>
<dbReference type="Gene3D" id="3.40.50.10590">
    <property type="entry name" value="Zn-dependent exopeptidases"/>
    <property type="match status" value="1"/>
</dbReference>
<evidence type="ECO:0000256" key="2">
    <source>
        <dbReference type="ARBA" id="ARBA00022438"/>
    </source>
</evidence>
<dbReference type="EnsemblMetazoa" id="MDOA012484-RA">
    <property type="protein sequence ID" value="MDOA012484-PA"/>
    <property type="gene ID" value="MDOA012484"/>
</dbReference>
<evidence type="ECO:0000256" key="1">
    <source>
        <dbReference type="ARBA" id="ARBA00009528"/>
    </source>
</evidence>
<proteinExistence type="inferred from homology"/>
<dbReference type="PANTHER" id="PTHR11963:SF4">
    <property type="entry name" value="AMINOPEPTIDASE NPEPL1-RELATED"/>
    <property type="match status" value="1"/>
</dbReference>
<dbReference type="GO" id="GO:0030145">
    <property type="term" value="F:manganese ion binding"/>
    <property type="evidence" value="ECO:0007669"/>
    <property type="project" value="InterPro"/>
</dbReference>
<dbReference type="KEGG" id="mde:101901719"/>
<evidence type="ECO:0000256" key="3">
    <source>
        <dbReference type="ARBA" id="ARBA00022670"/>
    </source>
</evidence>
<dbReference type="SUPFAM" id="SSF53187">
    <property type="entry name" value="Zn-dependent exopeptidases"/>
    <property type="match status" value="1"/>
</dbReference>
<dbReference type="VEuPathDB" id="VectorBase:MDOMA2_005971"/>
<accession>A0A1I8N7W6</accession>
<dbReference type="Proteomes" id="UP001652621">
    <property type="component" value="Unplaced"/>
</dbReference>
<dbReference type="STRING" id="7370.A0A1I8N7W6"/>
<dbReference type="InterPro" id="IPR041417">
    <property type="entry name" value="NPEPL1_N"/>
</dbReference>
<dbReference type="RefSeq" id="XP_005190268.1">
    <property type="nucleotide sequence ID" value="XM_005190211.3"/>
</dbReference>
<feature type="domain" description="Cytosol aminopeptidase" evidence="5">
    <location>
        <begin position="427"/>
        <end position="434"/>
    </location>
</feature>
<dbReference type="InterPro" id="IPR011356">
    <property type="entry name" value="Leucine_aapep/pepB"/>
</dbReference>
<dbReference type="InterPro" id="IPR000819">
    <property type="entry name" value="Peptidase_M17_C"/>
</dbReference>
<dbReference type="Gene3D" id="3.40.630.10">
    <property type="entry name" value="Zn peptidases"/>
    <property type="match status" value="1"/>
</dbReference>
<dbReference type="PANTHER" id="PTHR11963">
    <property type="entry name" value="LEUCINE AMINOPEPTIDASE-RELATED"/>
    <property type="match status" value="1"/>
</dbReference>
<dbReference type="OrthoDB" id="412814at2759"/>
<dbReference type="CDD" id="cd00433">
    <property type="entry name" value="Peptidase_M17"/>
    <property type="match status" value="1"/>
</dbReference>
<reference evidence="8" key="2">
    <citation type="submission" date="2025-04" db="UniProtKB">
        <authorList>
            <consortium name="RefSeq"/>
        </authorList>
    </citation>
    <scope>IDENTIFICATION</scope>
    <source>
        <strain evidence="8">Aabys</strain>
    </source>
</reference>
<dbReference type="Pfam" id="PF00883">
    <property type="entry name" value="Peptidase_M17"/>
    <property type="match status" value="1"/>
</dbReference>
<evidence type="ECO:0000313" key="6">
    <source>
        <dbReference type="EnsemblMetazoa" id="MDOA012484-PA"/>
    </source>
</evidence>
<sequence>MHFRSFPILNKTLKLKIINFFVRHEGSGAAAQRTAPSYGCNPVAAGEVGNRTFSTTTTKWKATSCPKMAVDLKFNASLTKSDPHFKPVLIIGQLKHLNLLKFSDVACKLEPRVTEDTFNKAVSCLHPSPTDKISLYLDVATVAAVPLKCSRHNTPSRAHAITRLVKNNVLNVSEESIVIVCEKADLFASACAVVRAFSLYSRKTTNNVSSPSYNRAVDQDVPMKNAGDNSVVSIEFVIIEKDGSVSETPLDASELCCLEVAAKGVQLAARIVDTPCNEMNVDHFVQEAEIIGYELNIKPLVIRGEELRERGFGGIYGVGKAAAVPPALVVLSHEPKGAQETIALVGKGIVYDTGGLSIKGKTAMPGMKRDCGGAAAILGAFYAAVKCGFKENLHAVFCMAENSVGPNATRPDDIHTLYSGRTVEINNTDAEGRLVLSDGVAYAHKDLKANIILDMATLTGAQGIATGKYHGAILTNSEEWEIKSLEAGRKSGDLLAPLVYCPELHFSEFASAVADMKNSVADRSNAQSSCAGLFVGANLGFDYPGIWMHVDMATPVHCGERATGYGVALLLALFGSHTNCKMLQSIACSDSEPPPKRICRD</sequence>
<gene>
    <name evidence="6" type="primary">101901719</name>
    <name evidence="8" type="synonym">LOC101901719</name>
</gene>
<evidence type="ECO:0000313" key="7">
    <source>
        <dbReference type="Proteomes" id="UP001652621"/>
    </source>
</evidence>
<evidence type="ECO:0000313" key="8">
    <source>
        <dbReference type="RefSeq" id="XP_005190268.1"/>
    </source>
</evidence>